<reference evidence="1 2" key="1">
    <citation type="journal article" date="2024" name="Ann. Entomol. Soc. Am.">
        <title>Genomic analyses of the southern and eastern yellowjacket wasps (Hymenoptera: Vespidae) reveal evolutionary signatures of social life.</title>
        <authorList>
            <person name="Catto M.A."/>
            <person name="Caine P.B."/>
            <person name="Orr S.E."/>
            <person name="Hunt B.G."/>
            <person name="Goodisman M.A.D."/>
        </authorList>
    </citation>
    <scope>NUCLEOTIDE SEQUENCE [LARGE SCALE GENOMIC DNA]</scope>
    <source>
        <strain evidence="1">233</strain>
        <tissue evidence="1">Head and thorax</tissue>
    </source>
</reference>
<name>A0ABD2C6I0_VESSQ</name>
<dbReference type="AlphaFoldDB" id="A0ABD2C6I0"/>
<dbReference type="Proteomes" id="UP001607302">
    <property type="component" value="Unassembled WGS sequence"/>
</dbReference>
<sequence>MLSRSYQKIGKMNISNKAASGRIPLIAAQRFHERRLPRAYSIRTPVLTPTLDIAVNIPLRCG</sequence>
<evidence type="ECO:0000313" key="1">
    <source>
        <dbReference type="EMBL" id="KAL2740652.1"/>
    </source>
</evidence>
<accession>A0ABD2C6I0</accession>
<keyword evidence="2" id="KW-1185">Reference proteome</keyword>
<comment type="caution">
    <text evidence="1">The sequence shown here is derived from an EMBL/GenBank/DDBJ whole genome shotgun (WGS) entry which is preliminary data.</text>
</comment>
<proteinExistence type="predicted"/>
<dbReference type="EMBL" id="JAUDFV010000020">
    <property type="protein sequence ID" value="KAL2740652.1"/>
    <property type="molecule type" value="Genomic_DNA"/>
</dbReference>
<protein>
    <submittedName>
        <fullName evidence="1">Uncharacterized protein</fullName>
    </submittedName>
</protein>
<evidence type="ECO:0000313" key="2">
    <source>
        <dbReference type="Proteomes" id="UP001607302"/>
    </source>
</evidence>
<organism evidence="1 2">
    <name type="scientific">Vespula squamosa</name>
    <name type="common">Southern yellow jacket</name>
    <name type="synonym">Wasp</name>
    <dbReference type="NCBI Taxonomy" id="30214"/>
    <lineage>
        <taxon>Eukaryota</taxon>
        <taxon>Metazoa</taxon>
        <taxon>Ecdysozoa</taxon>
        <taxon>Arthropoda</taxon>
        <taxon>Hexapoda</taxon>
        <taxon>Insecta</taxon>
        <taxon>Pterygota</taxon>
        <taxon>Neoptera</taxon>
        <taxon>Endopterygota</taxon>
        <taxon>Hymenoptera</taxon>
        <taxon>Apocrita</taxon>
        <taxon>Aculeata</taxon>
        <taxon>Vespoidea</taxon>
        <taxon>Vespidae</taxon>
        <taxon>Vespinae</taxon>
        <taxon>Vespula</taxon>
    </lineage>
</organism>
<gene>
    <name evidence="1" type="ORF">V1478_000793</name>
</gene>